<accession>A0A9N9LUW5</accession>
<proteinExistence type="predicted"/>
<sequence length="359" mass="40972">MSANFSEMNLRSSNVDNYQMYTAEQPYPVNDFDAGSMYSLQEIPLEEFLEETSANHKYPGDSLPTRNQRGLTEVDTQMLSALMEIRDHLPSDHLTGSQEFVAYTPGAVAEQDITESIEREDQGYVDSDTNYGYESELDVPGYSSAPYIDSDFYPDPPTPSPPRHRSLTPEIELHPSLNANETREIAPQYKSKVRPRPERKPKWSIDPFRQCLKRLDSNLRIAIFTRKDHEKYAKILDKYDQSALRRSRRRRGMREKVNQRGLDYQTGFMRWRVHQRSKLACELYPGTRMEGLGAVFHNGGAMAVEGGYLVGNQGQSTKDCESPKCLVGVCGWRGMTLGLFPNYQPISYLDDAADADMYE</sequence>
<comment type="caution">
    <text evidence="1">The sequence shown here is derived from an EMBL/GenBank/DDBJ whole genome shotgun (WGS) entry which is preliminary data.</text>
</comment>
<name>A0A9N9LUW5_9HELO</name>
<dbReference type="EMBL" id="CAJVRM010000462">
    <property type="protein sequence ID" value="CAG8981248.1"/>
    <property type="molecule type" value="Genomic_DNA"/>
</dbReference>
<reference evidence="1" key="1">
    <citation type="submission" date="2021-07" db="EMBL/GenBank/DDBJ databases">
        <authorList>
            <person name="Durling M."/>
        </authorList>
    </citation>
    <scope>NUCLEOTIDE SEQUENCE</scope>
</reference>
<keyword evidence="2" id="KW-1185">Reference proteome</keyword>
<organism evidence="1 2">
    <name type="scientific">Hymenoscyphus albidus</name>
    <dbReference type="NCBI Taxonomy" id="595503"/>
    <lineage>
        <taxon>Eukaryota</taxon>
        <taxon>Fungi</taxon>
        <taxon>Dikarya</taxon>
        <taxon>Ascomycota</taxon>
        <taxon>Pezizomycotina</taxon>
        <taxon>Leotiomycetes</taxon>
        <taxon>Helotiales</taxon>
        <taxon>Helotiaceae</taxon>
        <taxon>Hymenoscyphus</taxon>
    </lineage>
</organism>
<gene>
    <name evidence="1" type="ORF">HYALB_00003846</name>
</gene>
<evidence type="ECO:0000313" key="1">
    <source>
        <dbReference type="EMBL" id="CAG8981248.1"/>
    </source>
</evidence>
<dbReference type="OrthoDB" id="10296812at2759"/>
<dbReference type="AlphaFoldDB" id="A0A9N9LUW5"/>
<evidence type="ECO:0000313" key="2">
    <source>
        <dbReference type="Proteomes" id="UP000701801"/>
    </source>
</evidence>
<dbReference type="Proteomes" id="UP000701801">
    <property type="component" value="Unassembled WGS sequence"/>
</dbReference>
<protein>
    <submittedName>
        <fullName evidence="1">Uncharacterized protein</fullName>
    </submittedName>
</protein>